<dbReference type="VEuPathDB" id="AmoebaDB:EHI8A_137330"/>
<keyword evidence="1" id="KW-0472">Membrane</keyword>
<feature type="chain" id="PRO_5023862304" evidence="2">
    <location>
        <begin position="16"/>
        <end position="777"/>
    </location>
</feature>
<evidence type="ECO:0000256" key="1">
    <source>
        <dbReference type="SAM" id="Phobius"/>
    </source>
</evidence>
<sequence>MNILIEILLIWYCVAIPSIKLIENFPYKEEGETKDWKTGIISMNNTVKEFNYTTIFDIRTTKEIKINFCNEHKSGIYLIESITNETLISSTWNTHSVECNNGGSFYLYKNETLSNETVLFAITSNEEFKYHLVITEENMQNSSCAFPVMLNTTFIDYMSKNGNNQIYSFIAKDTQTQIVLSYEGEDFVNGMIKETCENNIEIESIFQQHTQFSHSFVFESIPTHKYYFIVNEGEGMYRISIDFYVRRFESSCEEPTNGTLLLNEEMVDLNTQKNVWIKFNKQDSTFVLIETLKGNIEYSIYENCQSNGKLFTSNEQKLIVNQEGSLVQVHTTSEYSLLTFKTYNVSTTTTCKEPYLFQLKEDMTNSGGIFELNYSQLIPTEGDCGESIYINSETKDTGYWIGIDNPLNYEIGVNIKGHGFFETYRMCGIECIDRFKDSTPLILLPHQMNYIRYIPSMSGDNERNSVIVFEIMPTSNQVHPKQIDTIPYSSEITVSKIQPLICSNSSKPSSFFTIHSSRRWKIDISTCETSTNMNYDINIKDKLSCLDIEQLECDNGKHNQRHAVLMKNDVDYQIEIVGNNDEGDFETGVIFPTFSYARMSIDCSFPDTQYTITNQSLFISTIIYNETLPSRDACHSKEMKGTFIQFISKSDKLSIKGCSPSVIQISIFSECKSGVESVCFAKNESDAECTTVSLSVERDKVYYARFATDKMLNDVGINITFESIGIVEQEKNLELSRTIFLISLICVLIIGTLLVIVYGGFMFFIQRKKQSKYTSLP</sequence>
<dbReference type="VEuPathDB" id="AmoebaDB:EHI7A_125300"/>
<dbReference type="OMA" id="EYSMYEN"/>
<dbReference type="Proteomes" id="UP000078387">
    <property type="component" value="Unassembled WGS sequence"/>
</dbReference>
<accession>A0A5K1U6V2</accession>
<keyword evidence="1" id="KW-0812">Transmembrane</keyword>
<keyword evidence="2" id="KW-0732">Signal</keyword>
<dbReference type="VEuPathDB" id="AmoebaDB:KM1_213350"/>
<evidence type="ECO:0000313" key="4">
    <source>
        <dbReference type="Proteomes" id="UP000078387"/>
    </source>
</evidence>
<name>A0A5K1U6V2_ENTHI</name>
<reference evidence="3 4" key="1">
    <citation type="submission" date="2016-05" db="EMBL/GenBank/DDBJ databases">
        <title>First whole genome sequencing of Entamoeba histolytica HM1:IMSS-clone-6.</title>
        <authorList>
            <person name="Mukherjee Avik.K."/>
            <person name="Izumyama S."/>
            <person name="Nakada-Tsukui K."/>
            <person name="Nozaki T."/>
        </authorList>
    </citation>
    <scope>NUCLEOTIDE SEQUENCE [LARGE SCALE GENOMIC DNA]</scope>
    <source>
        <strain evidence="3 4">HM1:IMSS clone 6</strain>
    </source>
</reference>
<dbReference type="EMBL" id="BDEQ01000001">
    <property type="protein sequence ID" value="GAT95148.1"/>
    <property type="molecule type" value="Genomic_DNA"/>
</dbReference>
<evidence type="ECO:0000313" key="3">
    <source>
        <dbReference type="EMBL" id="GAT95148.1"/>
    </source>
</evidence>
<keyword evidence="1" id="KW-1133">Transmembrane helix</keyword>
<dbReference type="VEuPathDB" id="AmoebaDB:EHI_062660"/>
<feature type="transmembrane region" description="Helical" evidence="1">
    <location>
        <begin position="739"/>
        <end position="765"/>
    </location>
</feature>
<protein>
    <submittedName>
        <fullName evidence="3">Uncharacterized protein</fullName>
    </submittedName>
</protein>
<organism evidence="3 4">
    <name type="scientific">Entamoeba histolytica</name>
    <dbReference type="NCBI Taxonomy" id="5759"/>
    <lineage>
        <taxon>Eukaryota</taxon>
        <taxon>Amoebozoa</taxon>
        <taxon>Evosea</taxon>
        <taxon>Archamoebae</taxon>
        <taxon>Mastigamoebida</taxon>
        <taxon>Entamoebidae</taxon>
        <taxon>Entamoeba</taxon>
    </lineage>
</organism>
<dbReference type="VEuPathDB" id="AmoebaDB:EHI5A_137150"/>
<evidence type="ECO:0000256" key="2">
    <source>
        <dbReference type="SAM" id="SignalP"/>
    </source>
</evidence>
<proteinExistence type="predicted"/>
<comment type="caution">
    <text evidence="3">The sequence shown here is derived from an EMBL/GenBank/DDBJ whole genome shotgun (WGS) entry which is preliminary data.</text>
</comment>
<gene>
    <name evidence="3" type="ORF">CL6EHI_062660</name>
</gene>
<feature type="signal peptide" evidence="2">
    <location>
        <begin position="1"/>
        <end position="15"/>
    </location>
</feature>
<dbReference type="AlphaFoldDB" id="A0A5K1U6V2"/>